<dbReference type="AlphaFoldDB" id="A0A9P0PZD6"/>
<sequence>MQVGCQFTNDIIYKADFNGDLGPESPLGPESSDIFDGLETRRSS</sequence>
<dbReference type="OrthoDB" id="6359887at2759"/>
<comment type="caution">
    <text evidence="2">The sequence shown here is derived from an EMBL/GenBank/DDBJ whole genome shotgun (WGS) entry which is preliminary data.</text>
</comment>
<organism evidence="2 3">
    <name type="scientific">Acanthoscelides obtectus</name>
    <name type="common">Bean weevil</name>
    <name type="synonym">Bruchus obtectus</name>
    <dbReference type="NCBI Taxonomy" id="200917"/>
    <lineage>
        <taxon>Eukaryota</taxon>
        <taxon>Metazoa</taxon>
        <taxon>Ecdysozoa</taxon>
        <taxon>Arthropoda</taxon>
        <taxon>Hexapoda</taxon>
        <taxon>Insecta</taxon>
        <taxon>Pterygota</taxon>
        <taxon>Neoptera</taxon>
        <taxon>Endopterygota</taxon>
        <taxon>Coleoptera</taxon>
        <taxon>Polyphaga</taxon>
        <taxon>Cucujiformia</taxon>
        <taxon>Chrysomeloidea</taxon>
        <taxon>Chrysomelidae</taxon>
        <taxon>Bruchinae</taxon>
        <taxon>Bruchini</taxon>
        <taxon>Acanthoscelides</taxon>
    </lineage>
</organism>
<dbReference type="Proteomes" id="UP001152888">
    <property type="component" value="Unassembled WGS sequence"/>
</dbReference>
<accession>A0A9P0PZD6</accession>
<dbReference type="EMBL" id="CAKOFQ010007518">
    <property type="protein sequence ID" value="CAH2002901.1"/>
    <property type="molecule type" value="Genomic_DNA"/>
</dbReference>
<name>A0A9P0PZD6_ACAOB</name>
<evidence type="ECO:0000313" key="3">
    <source>
        <dbReference type="Proteomes" id="UP001152888"/>
    </source>
</evidence>
<evidence type="ECO:0000256" key="1">
    <source>
        <dbReference type="SAM" id="MobiDB-lite"/>
    </source>
</evidence>
<reference evidence="2" key="1">
    <citation type="submission" date="2022-03" db="EMBL/GenBank/DDBJ databases">
        <authorList>
            <person name="Sayadi A."/>
        </authorList>
    </citation>
    <scope>NUCLEOTIDE SEQUENCE</scope>
</reference>
<keyword evidence="3" id="KW-1185">Reference proteome</keyword>
<feature type="region of interest" description="Disordered" evidence="1">
    <location>
        <begin position="18"/>
        <end position="44"/>
    </location>
</feature>
<evidence type="ECO:0000313" key="2">
    <source>
        <dbReference type="EMBL" id="CAH2002901.1"/>
    </source>
</evidence>
<gene>
    <name evidence="2" type="ORF">ACAOBT_LOCUS27055</name>
</gene>
<proteinExistence type="predicted"/>
<protein>
    <submittedName>
        <fullName evidence="2">Uncharacterized protein</fullName>
    </submittedName>
</protein>